<accession>A0A177CWP6</accession>
<proteinExistence type="predicted"/>
<dbReference type="EMBL" id="KV441548">
    <property type="protein sequence ID" value="OAG11290.1"/>
    <property type="molecule type" value="Genomic_DNA"/>
</dbReference>
<reference evidence="1 2" key="1">
    <citation type="submission" date="2016-05" db="EMBL/GenBank/DDBJ databases">
        <title>Comparative analysis of secretome profiles of manganese(II)-oxidizing ascomycete fungi.</title>
        <authorList>
            <consortium name="DOE Joint Genome Institute"/>
            <person name="Zeiner C.A."/>
            <person name="Purvine S.O."/>
            <person name="Zink E.M."/>
            <person name="Wu S."/>
            <person name="Pasa-Tolic L."/>
            <person name="Chaput D.L."/>
            <person name="Haridas S."/>
            <person name="Grigoriev I.V."/>
            <person name="Santelli C.M."/>
            <person name="Hansel C.M."/>
        </authorList>
    </citation>
    <scope>NUCLEOTIDE SEQUENCE [LARGE SCALE GENOMIC DNA]</scope>
    <source>
        <strain evidence="1 2">AP3s5-JAC2a</strain>
    </source>
</reference>
<evidence type="ECO:0000313" key="1">
    <source>
        <dbReference type="EMBL" id="OAG11290.1"/>
    </source>
</evidence>
<organism evidence="1 2">
    <name type="scientific">Paraphaeosphaeria sporulosa</name>
    <dbReference type="NCBI Taxonomy" id="1460663"/>
    <lineage>
        <taxon>Eukaryota</taxon>
        <taxon>Fungi</taxon>
        <taxon>Dikarya</taxon>
        <taxon>Ascomycota</taxon>
        <taxon>Pezizomycotina</taxon>
        <taxon>Dothideomycetes</taxon>
        <taxon>Pleosporomycetidae</taxon>
        <taxon>Pleosporales</taxon>
        <taxon>Massarineae</taxon>
        <taxon>Didymosphaeriaceae</taxon>
        <taxon>Paraphaeosphaeria</taxon>
    </lineage>
</organism>
<sequence length="84" mass="9684">MPQSIPSQPKIHQTKLPPHLHLYLLNIHSSSHCYHPSWRPLLYSQSSSVRIPRVRHTLGVRISHFSLRLLLARECTFTAGIPLE</sequence>
<keyword evidence="2" id="KW-1185">Reference proteome</keyword>
<evidence type="ECO:0000313" key="2">
    <source>
        <dbReference type="Proteomes" id="UP000077069"/>
    </source>
</evidence>
<name>A0A177CWP6_9PLEO</name>
<dbReference type="Proteomes" id="UP000077069">
    <property type="component" value="Unassembled WGS sequence"/>
</dbReference>
<protein>
    <submittedName>
        <fullName evidence="1">Uncharacterized protein</fullName>
    </submittedName>
</protein>
<dbReference type="AlphaFoldDB" id="A0A177CWP6"/>
<gene>
    <name evidence="1" type="ORF">CC84DRAFT_7527</name>
</gene>
<dbReference type="GeneID" id="28770788"/>
<dbReference type="InParanoid" id="A0A177CWP6"/>
<dbReference type="RefSeq" id="XP_018041655.1">
    <property type="nucleotide sequence ID" value="XM_018187302.1"/>
</dbReference>